<accession>A0A1Q5PII9</accession>
<sequence length="90" mass="10559">MYFPGVIFDVATDNEGFLPLVRRLSLLLLHFILPWPKLKVAEHFGVSACVFLYLKPLWRKSPDLCLTMVSSLCLDWLAEPYLLWLYFYTC</sequence>
<reference evidence="1 2" key="1">
    <citation type="submission" date="2016-03" db="EMBL/GenBank/DDBJ databases">
        <title>Genome sequence of Pontibacter sp. nov., of the family cytophagaceae, isolated from marine sediment of the Yellow Sea, China.</title>
        <authorList>
            <person name="Zhang G."/>
            <person name="Zhang R."/>
        </authorList>
    </citation>
    <scope>NUCLEOTIDE SEQUENCE [LARGE SCALE GENOMIC DNA]</scope>
    <source>
        <strain evidence="1 2">S10-8</strain>
    </source>
</reference>
<evidence type="ECO:0000313" key="1">
    <source>
        <dbReference type="EMBL" id="OKL42031.1"/>
    </source>
</evidence>
<dbReference type="AlphaFoldDB" id="A0A1Q5PII9"/>
<dbReference type="Proteomes" id="UP000186551">
    <property type="component" value="Unassembled WGS sequence"/>
</dbReference>
<organism evidence="1 2">
    <name type="scientific">Pontibacter flavimaris</name>
    <dbReference type="NCBI Taxonomy" id="1797110"/>
    <lineage>
        <taxon>Bacteria</taxon>
        <taxon>Pseudomonadati</taxon>
        <taxon>Bacteroidota</taxon>
        <taxon>Cytophagia</taxon>
        <taxon>Cytophagales</taxon>
        <taxon>Hymenobacteraceae</taxon>
        <taxon>Pontibacter</taxon>
    </lineage>
</organism>
<protein>
    <submittedName>
        <fullName evidence="1">Uncharacterized protein</fullName>
    </submittedName>
</protein>
<dbReference type="EMBL" id="LVWA01000002">
    <property type="protein sequence ID" value="OKL42031.1"/>
    <property type="molecule type" value="Genomic_DNA"/>
</dbReference>
<name>A0A1Q5PII9_9BACT</name>
<keyword evidence="2" id="KW-1185">Reference proteome</keyword>
<proteinExistence type="predicted"/>
<gene>
    <name evidence="1" type="ORF">A3841_08495</name>
</gene>
<evidence type="ECO:0000313" key="2">
    <source>
        <dbReference type="Proteomes" id="UP000186551"/>
    </source>
</evidence>
<comment type="caution">
    <text evidence="1">The sequence shown here is derived from an EMBL/GenBank/DDBJ whole genome shotgun (WGS) entry which is preliminary data.</text>
</comment>